<dbReference type="InterPro" id="IPR009100">
    <property type="entry name" value="AcylCoA_DH/oxidase_NM_dom_sf"/>
</dbReference>
<organism evidence="7 8">
    <name type="scientific">Acinetobacter junii</name>
    <dbReference type="NCBI Taxonomy" id="40215"/>
    <lineage>
        <taxon>Bacteria</taxon>
        <taxon>Pseudomonadati</taxon>
        <taxon>Pseudomonadota</taxon>
        <taxon>Gammaproteobacteria</taxon>
        <taxon>Moraxellales</taxon>
        <taxon>Moraxellaceae</taxon>
        <taxon>Acinetobacter</taxon>
    </lineage>
</organism>
<dbReference type="InterPro" id="IPR009075">
    <property type="entry name" value="AcylCo_DH/oxidase_C"/>
</dbReference>
<comment type="caution">
    <text evidence="7">The sequence shown here is derived from an EMBL/GenBank/DDBJ whole genome shotgun (WGS) entry which is preliminary data.</text>
</comment>
<protein>
    <submittedName>
        <fullName evidence="7">Acyl-CoA dehydrogenase family protein</fullName>
    </submittedName>
</protein>
<dbReference type="PANTHER" id="PTHR43884:SF12">
    <property type="entry name" value="ISOVALERYL-COA DEHYDROGENASE, MITOCHONDRIAL-RELATED"/>
    <property type="match status" value="1"/>
</dbReference>
<dbReference type="PROSITE" id="PS00073">
    <property type="entry name" value="ACYL_COA_DH_2"/>
    <property type="match status" value="1"/>
</dbReference>
<dbReference type="InterPro" id="IPR006089">
    <property type="entry name" value="Acyl-CoA_DH_CS"/>
</dbReference>
<feature type="domain" description="Acyl-CoA dehydrogenase/oxidase C-terminal" evidence="5">
    <location>
        <begin position="302"/>
        <end position="422"/>
    </location>
</feature>
<proteinExistence type="inferred from homology"/>
<dbReference type="Gene3D" id="2.40.110.10">
    <property type="entry name" value="Butyryl-CoA Dehydrogenase, subunit A, domain 2"/>
    <property type="match status" value="1"/>
</dbReference>
<evidence type="ECO:0000259" key="5">
    <source>
        <dbReference type="Pfam" id="PF00441"/>
    </source>
</evidence>
<dbReference type="SUPFAM" id="SSF56645">
    <property type="entry name" value="Acyl-CoA dehydrogenase NM domain-like"/>
    <property type="match status" value="1"/>
</dbReference>
<evidence type="ECO:0000259" key="6">
    <source>
        <dbReference type="Pfam" id="PF02771"/>
    </source>
</evidence>
<name>A0AAW5R8B8_ACIJU</name>
<dbReference type="GO" id="GO:0003995">
    <property type="term" value="F:acyl-CoA dehydrogenase activity"/>
    <property type="evidence" value="ECO:0007669"/>
    <property type="project" value="InterPro"/>
</dbReference>
<evidence type="ECO:0000256" key="3">
    <source>
        <dbReference type="ARBA" id="ARBA00022630"/>
    </source>
</evidence>
<dbReference type="GO" id="GO:0050660">
    <property type="term" value="F:flavin adenine dinucleotide binding"/>
    <property type="evidence" value="ECO:0007669"/>
    <property type="project" value="InterPro"/>
</dbReference>
<dbReference type="Pfam" id="PF02771">
    <property type="entry name" value="Acyl-CoA_dh_N"/>
    <property type="match status" value="1"/>
</dbReference>
<evidence type="ECO:0000256" key="1">
    <source>
        <dbReference type="ARBA" id="ARBA00001974"/>
    </source>
</evidence>
<gene>
    <name evidence="7" type="ORF">KTH64_01315</name>
</gene>
<dbReference type="SUPFAM" id="SSF47203">
    <property type="entry name" value="Acyl-CoA dehydrogenase C-terminal domain-like"/>
    <property type="match status" value="1"/>
</dbReference>
<dbReference type="RefSeq" id="WP_262578208.1">
    <property type="nucleotide sequence ID" value="NZ_JAHPRE010000003.1"/>
</dbReference>
<comment type="similarity">
    <text evidence="2">Belongs to the acyl-CoA dehydrogenase family.</text>
</comment>
<accession>A0AAW5R8B8</accession>
<feature type="domain" description="Acyl-CoA dehydrogenase/oxidase N-terminal" evidence="6">
    <location>
        <begin position="77"/>
        <end position="187"/>
    </location>
</feature>
<dbReference type="PANTHER" id="PTHR43884">
    <property type="entry name" value="ACYL-COA DEHYDROGENASE"/>
    <property type="match status" value="1"/>
</dbReference>
<keyword evidence="3" id="KW-0285">Flavoprotein</keyword>
<dbReference type="Gene3D" id="1.10.540.10">
    <property type="entry name" value="Acyl-CoA dehydrogenase/oxidase, N-terminal domain"/>
    <property type="match status" value="1"/>
</dbReference>
<sequence>MMNKAQGLGLSLITKIAGSEVLDQLKLRKFVEKSLYQGSKTGFKVLTKTQKAFKPQSIDKQRLPNQVNKTLFDLGLTEEQQMTSDAMSQFAQEVLYNLAHDADHNAQFPEELWQHLVDLGLNYYALPEALGGVAAEQNIVSNILIAENLAKGDFSLTAGLLSTFSVINAITRWGSTQVQSMYLPCFAEDTDITATFAFQEATPAFNPYQLKTKATEQNGQFYITGEKTLVVLGDTSDVFLVSAESNGQPDIFVVQCDESIAIKSNPAMGLKAAETATLQFNQTPALRLGDADFDYTAFVDLGNLMWCAMAVGTCEAIKAYCIKYANERTAFGEPISHRQSVAFMIADMAIEIDAMRMLVLNAASLAEAGQPFHREAYLARLLCAEKSMKIGTDGVQILGGHGFTKEHPVERWYRDLRATAILHSGLHA</sequence>
<evidence type="ECO:0000313" key="7">
    <source>
        <dbReference type="EMBL" id="MCU4395635.1"/>
    </source>
</evidence>
<dbReference type="Gene3D" id="1.20.140.10">
    <property type="entry name" value="Butyryl-CoA Dehydrogenase, subunit A, domain 3"/>
    <property type="match status" value="1"/>
</dbReference>
<dbReference type="AlphaFoldDB" id="A0AAW5R8B8"/>
<evidence type="ECO:0000256" key="2">
    <source>
        <dbReference type="ARBA" id="ARBA00009347"/>
    </source>
</evidence>
<dbReference type="InterPro" id="IPR046373">
    <property type="entry name" value="Acyl-CoA_Oxase/DH_mid-dom_sf"/>
</dbReference>
<keyword evidence="4" id="KW-0274">FAD</keyword>
<dbReference type="Proteomes" id="UP001208534">
    <property type="component" value="Unassembled WGS sequence"/>
</dbReference>
<reference evidence="7" key="1">
    <citation type="submission" date="2021-06" db="EMBL/GenBank/DDBJ databases">
        <title>Propagation of a rapidly emergent carbapenem-resistant Acinetobacter baumannii lineage by various extra-hospital transmission networks.</title>
        <authorList>
            <person name="Calix J."/>
        </authorList>
    </citation>
    <scope>NUCLEOTIDE SEQUENCE</scope>
    <source>
        <strain evidence="7">WU_MDCI_Aw63</strain>
    </source>
</reference>
<dbReference type="EMBL" id="JAHPRE010000003">
    <property type="protein sequence ID" value="MCU4395635.1"/>
    <property type="molecule type" value="Genomic_DNA"/>
</dbReference>
<dbReference type="InterPro" id="IPR013786">
    <property type="entry name" value="AcylCoA_DH/ox_N"/>
</dbReference>
<evidence type="ECO:0000313" key="8">
    <source>
        <dbReference type="Proteomes" id="UP001208534"/>
    </source>
</evidence>
<dbReference type="InterPro" id="IPR037069">
    <property type="entry name" value="AcylCoA_DH/ox_N_sf"/>
</dbReference>
<dbReference type="InterPro" id="IPR036250">
    <property type="entry name" value="AcylCo_DH-like_C"/>
</dbReference>
<evidence type="ECO:0000256" key="4">
    <source>
        <dbReference type="ARBA" id="ARBA00022827"/>
    </source>
</evidence>
<dbReference type="Pfam" id="PF00441">
    <property type="entry name" value="Acyl-CoA_dh_1"/>
    <property type="match status" value="1"/>
</dbReference>
<comment type="cofactor">
    <cofactor evidence="1">
        <name>FAD</name>
        <dbReference type="ChEBI" id="CHEBI:57692"/>
    </cofactor>
</comment>